<evidence type="ECO:0000259" key="2">
    <source>
        <dbReference type="Pfam" id="PF16401"/>
    </source>
</evidence>
<reference evidence="3 4" key="1">
    <citation type="submission" date="2018-10" db="EMBL/GenBank/DDBJ databases">
        <title>Genomic Encyclopedia of Archaeal and Bacterial Type Strains, Phase II (KMG-II): from individual species to whole genera.</title>
        <authorList>
            <person name="Goeker M."/>
        </authorList>
    </citation>
    <scope>NUCLEOTIDE SEQUENCE [LARGE SCALE GENOMIC DNA]</scope>
    <source>
        <strain evidence="3 4">DSM 18602</strain>
    </source>
</reference>
<feature type="transmembrane region" description="Helical" evidence="1">
    <location>
        <begin position="144"/>
        <end position="162"/>
    </location>
</feature>
<evidence type="ECO:0000313" key="4">
    <source>
        <dbReference type="Proteomes" id="UP000268007"/>
    </source>
</evidence>
<dbReference type="GO" id="GO:0016746">
    <property type="term" value="F:acyltransferase activity"/>
    <property type="evidence" value="ECO:0007669"/>
    <property type="project" value="UniProtKB-KW"/>
</dbReference>
<feature type="transmembrane region" description="Helical" evidence="1">
    <location>
        <begin position="201"/>
        <end position="220"/>
    </location>
</feature>
<feature type="transmembrane region" description="Helical" evidence="1">
    <location>
        <begin position="365"/>
        <end position="386"/>
    </location>
</feature>
<protein>
    <submittedName>
        <fullName evidence="3">Putative acyltransferase</fullName>
    </submittedName>
</protein>
<feature type="transmembrane region" description="Helical" evidence="1">
    <location>
        <begin position="174"/>
        <end position="194"/>
    </location>
</feature>
<keyword evidence="4" id="KW-1185">Reference proteome</keyword>
<dbReference type="EMBL" id="RBKU01000001">
    <property type="protein sequence ID" value="RKR80177.1"/>
    <property type="molecule type" value="Genomic_DNA"/>
</dbReference>
<dbReference type="RefSeq" id="WP_121195867.1">
    <property type="nucleotide sequence ID" value="NZ_RBKU01000001.1"/>
</dbReference>
<keyword evidence="3" id="KW-0808">Transferase</keyword>
<dbReference type="InterPro" id="IPR032176">
    <property type="entry name" value="DUF5009"/>
</dbReference>
<accession>A0A495ITT9</accession>
<dbReference type="PANTHER" id="PTHR31061:SF24">
    <property type="entry name" value="LD22376P"/>
    <property type="match status" value="1"/>
</dbReference>
<evidence type="ECO:0000256" key="1">
    <source>
        <dbReference type="SAM" id="Phobius"/>
    </source>
</evidence>
<dbReference type="PANTHER" id="PTHR31061">
    <property type="entry name" value="LD22376P"/>
    <property type="match status" value="1"/>
</dbReference>
<keyword evidence="3" id="KW-0012">Acyltransferase</keyword>
<feature type="transmembrane region" description="Helical" evidence="1">
    <location>
        <begin position="88"/>
        <end position="105"/>
    </location>
</feature>
<gene>
    <name evidence="3" type="ORF">BDD43_0273</name>
</gene>
<feature type="transmembrane region" description="Helical" evidence="1">
    <location>
        <begin position="49"/>
        <end position="67"/>
    </location>
</feature>
<feature type="transmembrane region" description="Helical" evidence="1">
    <location>
        <begin position="266"/>
        <end position="288"/>
    </location>
</feature>
<keyword evidence="1" id="KW-1133">Transmembrane helix</keyword>
<dbReference type="Proteomes" id="UP000268007">
    <property type="component" value="Unassembled WGS sequence"/>
</dbReference>
<dbReference type="AlphaFoldDB" id="A0A495ITT9"/>
<feature type="domain" description="DUF5009" evidence="2">
    <location>
        <begin position="9"/>
        <end position="163"/>
    </location>
</feature>
<feature type="transmembrane region" description="Helical" evidence="1">
    <location>
        <begin position="331"/>
        <end position="353"/>
    </location>
</feature>
<sequence length="397" mass="44734">MSSKFKSRIQSIDIFRAVTMFLMIFVNDIDGVPGVPEWIKHAGERTDGLGLADIVFPAFLFIVGLSIPHAIQGRLKAGESKRNITGYIISRSAILIFIGFMHANMETYSADAVIPETWWEIQITLSFFLIWMDYPPNTSKALRYGLRGAGIALLIVMCALYKGGTAAAPTWLHFSWWGILGLIGWAYLLCALIYLYSEGNLLVLVTAWVFFLLFNLDFHFGWLGFLNGTQNYLGLAGNGAMQAFTASGLVISCLYAWFMRNKQPRLIWVALLLMSLILFNMGFMVRFFSGGISKAGDTPAWVMICTAINILAYGAFMFFMDMRGKQNWFSIIKPAGTSTLTCYLLPFLFYPLYQMTNIGYPDFATHGIGGLIKCLLFAFLMVWLAGRLEKWHIRLRI</sequence>
<feature type="transmembrane region" description="Helical" evidence="1">
    <location>
        <begin position="117"/>
        <end position="132"/>
    </location>
</feature>
<organism evidence="3 4">
    <name type="scientific">Mucilaginibacter gracilis</name>
    <dbReference type="NCBI Taxonomy" id="423350"/>
    <lineage>
        <taxon>Bacteria</taxon>
        <taxon>Pseudomonadati</taxon>
        <taxon>Bacteroidota</taxon>
        <taxon>Sphingobacteriia</taxon>
        <taxon>Sphingobacteriales</taxon>
        <taxon>Sphingobacteriaceae</taxon>
        <taxon>Mucilaginibacter</taxon>
    </lineage>
</organism>
<feature type="transmembrane region" description="Helical" evidence="1">
    <location>
        <begin position="12"/>
        <end position="29"/>
    </location>
</feature>
<name>A0A495ITT9_9SPHI</name>
<keyword evidence="1" id="KW-0472">Membrane</keyword>
<evidence type="ECO:0000313" key="3">
    <source>
        <dbReference type="EMBL" id="RKR80177.1"/>
    </source>
</evidence>
<keyword evidence="1" id="KW-0812">Transmembrane</keyword>
<proteinExistence type="predicted"/>
<comment type="caution">
    <text evidence="3">The sequence shown here is derived from an EMBL/GenBank/DDBJ whole genome shotgun (WGS) entry which is preliminary data.</text>
</comment>
<feature type="transmembrane region" description="Helical" evidence="1">
    <location>
        <begin position="300"/>
        <end position="319"/>
    </location>
</feature>
<dbReference type="OrthoDB" id="9788724at2"/>
<dbReference type="Pfam" id="PF16401">
    <property type="entry name" value="DUF5009"/>
    <property type="match status" value="1"/>
</dbReference>
<feature type="transmembrane region" description="Helical" evidence="1">
    <location>
        <begin position="240"/>
        <end position="259"/>
    </location>
</feature>